<dbReference type="EMBL" id="BAAACW010000040">
    <property type="protein sequence ID" value="GAA0356535.1"/>
    <property type="molecule type" value="Genomic_DNA"/>
</dbReference>
<dbReference type="InterPro" id="IPR013830">
    <property type="entry name" value="SGNH_hydro"/>
</dbReference>
<dbReference type="Proteomes" id="UP001501166">
    <property type="component" value="Unassembled WGS sequence"/>
</dbReference>
<dbReference type="SUPFAM" id="SSF52266">
    <property type="entry name" value="SGNH hydrolase"/>
    <property type="match status" value="1"/>
</dbReference>
<dbReference type="InterPro" id="IPR036514">
    <property type="entry name" value="SGNH_hydro_sf"/>
</dbReference>
<evidence type="ECO:0000313" key="5">
    <source>
        <dbReference type="Proteomes" id="UP001501166"/>
    </source>
</evidence>
<organism evidence="4 5">
    <name type="scientific">Alkalibacterium iburiense</name>
    <dbReference type="NCBI Taxonomy" id="290589"/>
    <lineage>
        <taxon>Bacteria</taxon>
        <taxon>Bacillati</taxon>
        <taxon>Bacillota</taxon>
        <taxon>Bacilli</taxon>
        <taxon>Lactobacillales</taxon>
        <taxon>Carnobacteriaceae</taxon>
        <taxon>Alkalibacterium</taxon>
    </lineage>
</organism>
<dbReference type="Pfam" id="PF13472">
    <property type="entry name" value="Lipase_GDSL_2"/>
    <property type="match status" value="1"/>
</dbReference>
<gene>
    <name evidence="4" type="primary">rhgT</name>
    <name evidence="4" type="ORF">GCM10008932_06880</name>
</gene>
<sequence length="220" mass="25378">MKNKRMIYIAGDSTAEAKPQHERPMSGWGEYLEDFLDSNIQVSNQAIGGRSTKSFLDQQRLDAILDDIKEGDYLLIQFGHNDQKIEDPTRYTEPYGTYQENLKLYIEETRKKKAIPVLLSSISRRDFIEGKINRESLGDYPKAMKEVSESEEVDFLDMNQLSADYIESLGEEKSKDLFLHLKPNEYPNYPEGLEDNTHFSEHGGRVFAEMIAEELVKVLK</sequence>
<evidence type="ECO:0000256" key="1">
    <source>
        <dbReference type="ARBA" id="ARBA00008668"/>
    </source>
</evidence>
<dbReference type="PANTHER" id="PTHR43695">
    <property type="entry name" value="PUTATIVE (AFU_ORTHOLOGUE AFUA_2G17250)-RELATED"/>
    <property type="match status" value="1"/>
</dbReference>
<comment type="similarity">
    <text evidence="1">Belongs to the 'GDSL' lipolytic enzyme family.</text>
</comment>
<protein>
    <submittedName>
        <fullName evidence="4">Rhamnogalacturonan acetylesterase</fullName>
    </submittedName>
</protein>
<keyword evidence="5" id="KW-1185">Reference proteome</keyword>
<proteinExistence type="inferred from homology"/>
<dbReference type="CDD" id="cd01821">
    <property type="entry name" value="Rhamnogalacturan_acetylesterase_like"/>
    <property type="match status" value="1"/>
</dbReference>
<dbReference type="InterPro" id="IPR037459">
    <property type="entry name" value="RhgT-like"/>
</dbReference>
<comment type="caution">
    <text evidence="4">The sequence shown here is derived from an EMBL/GenBank/DDBJ whole genome shotgun (WGS) entry which is preliminary data.</text>
</comment>
<name>A0ABN0X6Q7_9LACT</name>
<accession>A0ABN0X6Q7</accession>
<dbReference type="PANTHER" id="PTHR43695:SF1">
    <property type="entry name" value="RHAMNOGALACTURONAN ACETYLESTERASE"/>
    <property type="match status" value="1"/>
</dbReference>
<evidence type="ECO:0000256" key="2">
    <source>
        <dbReference type="ARBA" id="ARBA00022801"/>
    </source>
</evidence>
<evidence type="ECO:0000259" key="3">
    <source>
        <dbReference type="Pfam" id="PF13472"/>
    </source>
</evidence>
<evidence type="ECO:0000313" key="4">
    <source>
        <dbReference type="EMBL" id="GAA0356535.1"/>
    </source>
</evidence>
<feature type="domain" description="SGNH hydrolase-type esterase" evidence="3">
    <location>
        <begin position="11"/>
        <end position="182"/>
    </location>
</feature>
<dbReference type="RefSeq" id="WP_343754038.1">
    <property type="nucleotide sequence ID" value="NZ_BAAACW010000040.1"/>
</dbReference>
<keyword evidence="2" id="KW-0378">Hydrolase</keyword>
<reference evidence="4 5" key="1">
    <citation type="journal article" date="2019" name="Int. J. Syst. Evol. Microbiol.">
        <title>The Global Catalogue of Microorganisms (GCM) 10K type strain sequencing project: providing services to taxonomists for standard genome sequencing and annotation.</title>
        <authorList>
            <consortium name="The Broad Institute Genomics Platform"/>
            <consortium name="The Broad Institute Genome Sequencing Center for Infectious Disease"/>
            <person name="Wu L."/>
            <person name="Ma J."/>
        </authorList>
    </citation>
    <scope>NUCLEOTIDE SEQUENCE [LARGE SCALE GENOMIC DNA]</scope>
    <source>
        <strain evidence="4 5">JCM 12662</strain>
    </source>
</reference>
<dbReference type="Gene3D" id="3.40.50.1110">
    <property type="entry name" value="SGNH hydrolase"/>
    <property type="match status" value="1"/>
</dbReference>